<protein>
    <submittedName>
        <fullName evidence="2">Jg24990 protein</fullName>
    </submittedName>
</protein>
<feature type="domain" description="Reverse transcriptase" evidence="1">
    <location>
        <begin position="28"/>
        <end position="151"/>
    </location>
</feature>
<dbReference type="EMBL" id="CAKXAJ010006057">
    <property type="protein sequence ID" value="CAH2209487.1"/>
    <property type="molecule type" value="Genomic_DNA"/>
</dbReference>
<comment type="caution">
    <text evidence="2">The sequence shown here is derived from an EMBL/GenBank/DDBJ whole genome shotgun (WGS) entry which is preliminary data.</text>
</comment>
<dbReference type="InterPro" id="IPR043502">
    <property type="entry name" value="DNA/RNA_pol_sf"/>
</dbReference>
<dbReference type="Proteomes" id="UP000838756">
    <property type="component" value="Unassembled WGS sequence"/>
</dbReference>
<proteinExistence type="predicted"/>
<dbReference type="CDD" id="cd01650">
    <property type="entry name" value="RT_nLTR_like"/>
    <property type="match status" value="1"/>
</dbReference>
<accession>A0A8S4QIT7</accession>
<evidence type="ECO:0000259" key="1">
    <source>
        <dbReference type="Pfam" id="PF00078"/>
    </source>
</evidence>
<dbReference type="AlphaFoldDB" id="A0A8S4QIT7"/>
<dbReference type="SUPFAM" id="SSF56672">
    <property type="entry name" value="DNA/RNA polymerases"/>
    <property type="match status" value="1"/>
</dbReference>
<dbReference type="GO" id="GO:0071897">
    <property type="term" value="P:DNA biosynthetic process"/>
    <property type="evidence" value="ECO:0007669"/>
    <property type="project" value="UniProtKB-ARBA"/>
</dbReference>
<evidence type="ECO:0000313" key="3">
    <source>
        <dbReference type="Proteomes" id="UP000838756"/>
    </source>
</evidence>
<sequence>MFHVLCNKVWQTGIWPQDWAHTVFVPLHKKGSTKLCSNYRLIALIPHASKILLHILNERLKSYLSKEVAPEQAGFVKGKGTREQILIVRQIIEKSREFNKATYICFVDFSKAFDSVKWPVLWKTLLEMGTPKHLVHLLRRLYEDGTASVKIDDQFSNHFQPKAGLTL</sequence>
<organism evidence="2 3">
    <name type="scientific">Pararge aegeria aegeria</name>
    <dbReference type="NCBI Taxonomy" id="348720"/>
    <lineage>
        <taxon>Eukaryota</taxon>
        <taxon>Metazoa</taxon>
        <taxon>Ecdysozoa</taxon>
        <taxon>Arthropoda</taxon>
        <taxon>Hexapoda</taxon>
        <taxon>Insecta</taxon>
        <taxon>Pterygota</taxon>
        <taxon>Neoptera</taxon>
        <taxon>Endopterygota</taxon>
        <taxon>Lepidoptera</taxon>
        <taxon>Glossata</taxon>
        <taxon>Ditrysia</taxon>
        <taxon>Papilionoidea</taxon>
        <taxon>Nymphalidae</taxon>
        <taxon>Satyrinae</taxon>
        <taxon>Satyrini</taxon>
        <taxon>Parargina</taxon>
        <taxon>Pararge</taxon>
    </lineage>
</organism>
<gene>
    <name evidence="2" type="primary">jg24990</name>
    <name evidence="2" type="ORF">PAEG_LOCUS1885</name>
</gene>
<name>A0A8S4QIT7_9NEOP</name>
<evidence type="ECO:0000313" key="2">
    <source>
        <dbReference type="EMBL" id="CAH2209487.1"/>
    </source>
</evidence>
<dbReference type="InterPro" id="IPR000477">
    <property type="entry name" value="RT_dom"/>
</dbReference>
<reference evidence="2" key="1">
    <citation type="submission" date="2022-03" db="EMBL/GenBank/DDBJ databases">
        <authorList>
            <person name="Lindestad O."/>
        </authorList>
    </citation>
    <scope>NUCLEOTIDE SEQUENCE</scope>
</reference>
<keyword evidence="3" id="KW-1185">Reference proteome</keyword>
<dbReference type="Pfam" id="PF00078">
    <property type="entry name" value="RVT_1"/>
    <property type="match status" value="1"/>
</dbReference>
<dbReference type="OrthoDB" id="1421278at2759"/>
<dbReference type="PANTHER" id="PTHR19446">
    <property type="entry name" value="REVERSE TRANSCRIPTASES"/>
    <property type="match status" value="1"/>
</dbReference>